<organism evidence="1 2">
    <name type="scientific">Trichuris suis</name>
    <name type="common">pig whipworm</name>
    <dbReference type="NCBI Taxonomy" id="68888"/>
    <lineage>
        <taxon>Eukaryota</taxon>
        <taxon>Metazoa</taxon>
        <taxon>Ecdysozoa</taxon>
        <taxon>Nematoda</taxon>
        <taxon>Enoplea</taxon>
        <taxon>Dorylaimia</taxon>
        <taxon>Trichinellida</taxon>
        <taxon>Trichuridae</taxon>
        <taxon>Trichuris</taxon>
    </lineage>
</organism>
<dbReference type="EMBL" id="KL363190">
    <property type="protein sequence ID" value="KFD57080.1"/>
    <property type="molecule type" value="Genomic_DNA"/>
</dbReference>
<evidence type="ECO:0000313" key="2">
    <source>
        <dbReference type="Proteomes" id="UP000030764"/>
    </source>
</evidence>
<protein>
    <submittedName>
        <fullName evidence="1">Uncharacterized protein</fullName>
    </submittedName>
</protein>
<dbReference type="AlphaFoldDB" id="A0A085MIN4"/>
<accession>A0A085MIN4</accession>
<name>A0A085MIN4_9BILA</name>
<dbReference type="Proteomes" id="UP000030764">
    <property type="component" value="Unassembled WGS sequence"/>
</dbReference>
<proteinExistence type="predicted"/>
<gene>
    <name evidence="1" type="ORF">M513_01965</name>
</gene>
<keyword evidence="2" id="KW-1185">Reference proteome</keyword>
<sequence length="133" mass="15471">MGVDNWFVRLYWGLDGFTADKRSVKNKCLRLLKTPFPKQSKNRRKRTKGRMRIGCSDIRYQDFRLQEIFVTELFERIYAKAINRGRVCLDSSALEPIAWGSWGVENSSIISTISGTYSRLPRASLRSLFTLRT</sequence>
<reference evidence="1 2" key="1">
    <citation type="journal article" date="2014" name="Nat. Genet.">
        <title>Genome and transcriptome of the porcine whipworm Trichuris suis.</title>
        <authorList>
            <person name="Jex A.R."/>
            <person name="Nejsum P."/>
            <person name="Schwarz E.M."/>
            <person name="Hu L."/>
            <person name="Young N.D."/>
            <person name="Hall R.S."/>
            <person name="Korhonen P.K."/>
            <person name="Liao S."/>
            <person name="Thamsborg S."/>
            <person name="Xia J."/>
            <person name="Xu P."/>
            <person name="Wang S."/>
            <person name="Scheerlinck J.P."/>
            <person name="Hofmann A."/>
            <person name="Sternberg P.W."/>
            <person name="Wang J."/>
            <person name="Gasser R.B."/>
        </authorList>
    </citation>
    <scope>NUCLEOTIDE SEQUENCE [LARGE SCALE GENOMIC DNA]</scope>
    <source>
        <strain evidence="1">DCEP-RM93M</strain>
    </source>
</reference>
<evidence type="ECO:0000313" key="1">
    <source>
        <dbReference type="EMBL" id="KFD57080.1"/>
    </source>
</evidence>